<protein>
    <submittedName>
        <fullName evidence="3">Peptidase G1</fullName>
    </submittedName>
</protein>
<gene>
    <name evidence="3" type="ORF">L210DRAFT_3524234</name>
</gene>
<sequence length="246" mass="26191">MRVNSVFISGFLLASVALAGRPRSLRLNLVERSANDSSDGIEYGNWAGAVLHQANGTFKAVTGTVTVPDVWGPTNSSATVAVGIDGDTCPNFAMVQVGVTATVTTNGTNYQAWYRWNPTDWVFVDIPICARNVITLTLGIFDATSGFAIIENASTGQSVKEQVQAGSSGYPLCQQNAEWLLEDIFLNNTQVPLSNFSMVTFTDAKAFGKDGKIYTPQGAIIDDVEQDGQVLTSVSVNGSSVSINHV</sequence>
<dbReference type="GO" id="GO:0006508">
    <property type="term" value="P:proteolysis"/>
    <property type="evidence" value="ECO:0007669"/>
    <property type="project" value="InterPro"/>
</dbReference>
<evidence type="ECO:0000256" key="2">
    <source>
        <dbReference type="SAM" id="SignalP"/>
    </source>
</evidence>
<dbReference type="Gene3D" id="2.60.120.700">
    <property type="entry name" value="Peptidase G1"/>
    <property type="match status" value="1"/>
</dbReference>
<dbReference type="SUPFAM" id="SSF49899">
    <property type="entry name" value="Concanavalin A-like lectins/glucanases"/>
    <property type="match status" value="1"/>
</dbReference>
<evidence type="ECO:0000313" key="4">
    <source>
        <dbReference type="Proteomes" id="UP001194468"/>
    </source>
</evidence>
<feature type="chain" id="PRO_5041937943" evidence="2">
    <location>
        <begin position="20"/>
        <end position="246"/>
    </location>
</feature>
<dbReference type="InterPro" id="IPR000250">
    <property type="entry name" value="Peptidase_G1"/>
</dbReference>
<organism evidence="3 4">
    <name type="scientific">Boletus edulis BED1</name>
    <dbReference type="NCBI Taxonomy" id="1328754"/>
    <lineage>
        <taxon>Eukaryota</taxon>
        <taxon>Fungi</taxon>
        <taxon>Dikarya</taxon>
        <taxon>Basidiomycota</taxon>
        <taxon>Agaricomycotina</taxon>
        <taxon>Agaricomycetes</taxon>
        <taxon>Agaricomycetidae</taxon>
        <taxon>Boletales</taxon>
        <taxon>Boletineae</taxon>
        <taxon>Boletaceae</taxon>
        <taxon>Boletoideae</taxon>
        <taxon>Boletus</taxon>
    </lineage>
</organism>
<dbReference type="InterPro" id="IPR013320">
    <property type="entry name" value="ConA-like_dom_sf"/>
</dbReference>
<dbReference type="PANTHER" id="PTHR37536:SF1">
    <property type="entry name" value="ASPERGILLOPEPSIN, PUTAITVE (AFU_ORTHOLOGUE AFUA_7G01200)"/>
    <property type="match status" value="1"/>
</dbReference>
<name>A0AAD4GKD1_BOLED</name>
<evidence type="ECO:0000313" key="3">
    <source>
        <dbReference type="EMBL" id="KAF8449264.1"/>
    </source>
</evidence>
<evidence type="ECO:0000256" key="1">
    <source>
        <dbReference type="PIRSR" id="PIRSR600250-50"/>
    </source>
</evidence>
<dbReference type="AlphaFoldDB" id="A0AAD4GKD1"/>
<accession>A0AAD4GKD1</accession>
<keyword evidence="2" id="KW-0732">Signal</keyword>
<dbReference type="GO" id="GO:0070007">
    <property type="term" value="F:glutamic-type endopeptidase activity"/>
    <property type="evidence" value="ECO:0007669"/>
    <property type="project" value="InterPro"/>
</dbReference>
<dbReference type="Proteomes" id="UP001194468">
    <property type="component" value="Unassembled WGS sequence"/>
</dbReference>
<dbReference type="PANTHER" id="PTHR37536">
    <property type="entry name" value="PUTATIVE (AFU_ORTHOLOGUE AFUA_3G02970)-RELATED"/>
    <property type="match status" value="1"/>
</dbReference>
<dbReference type="Pfam" id="PF01828">
    <property type="entry name" value="Peptidase_A4"/>
    <property type="match status" value="1"/>
</dbReference>
<dbReference type="CDD" id="cd13426">
    <property type="entry name" value="Peptidase_G1"/>
    <property type="match status" value="1"/>
</dbReference>
<dbReference type="InterPro" id="IPR038656">
    <property type="entry name" value="Peptidase_G1_sf"/>
</dbReference>
<feature type="signal peptide" evidence="2">
    <location>
        <begin position="1"/>
        <end position="19"/>
    </location>
</feature>
<proteinExistence type="predicted"/>
<feature type="active site" description="Proton acceptor" evidence="1">
    <location>
        <position position="182"/>
    </location>
</feature>
<comment type="caution">
    <text evidence="3">The sequence shown here is derived from an EMBL/GenBank/DDBJ whole genome shotgun (WGS) entry which is preliminary data.</text>
</comment>
<reference evidence="3" key="2">
    <citation type="journal article" date="2020" name="Nat. Commun.">
        <title>Large-scale genome sequencing of mycorrhizal fungi provides insights into the early evolution of symbiotic traits.</title>
        <authorList>
            <person name="Miyauchi S."/>
            <person name="Kiss E."/>
            <person name="Kuo A."/>
            <person name="Drula E."/>
            <person name="Kohler A."/>
            <person name="Sanchez-Garcia M."/>
            <person name="Morin E."/>
            <person name="Andreopoulos B."/>
            <person name="Barry K.W."/>
            <person name="Bonito G."/>
            <person name="Buee M."/>
            <person name="Carver A."/>
            <person name="Chen C."/>
            <person name="Cichocki N."/>
            <person name="Clum A."/>
            <person name="Culley D."/>
            <person name="Crous P.W."/>
            <person name="Fauchery L."/>
            <person name="Girlanda M."/>
            <person name="Hayes R.D."/>
            <person name="Keri Z."/>
            <person name="LaButti K."/>
            <person name="Lipzen A."/>
            <person name="Lombard V."/>
            <person name="Magnuson J."/>
            <person name="Maillard F."/>
            <person name="Murat C."/>
            <person name="Nolan M."/>
            <person name="Ohm R.A."/>
            <person name="Pangilinan J."/>
            <person name="Pereira M.F."/>
            <person name="Perotto S."/>
            <person name="Peter M."/>
            <person name="Pfister S."/>
            <person name="Riley R."/>
            <person name="Sitrit Y."/>
            <person name="Stielow J.B."/>
            <person name="Szollosi G."/>
            <person name="Zifcakova L."/>
            <person name="Stursova M."/>
            <person name="Spatafora J.W."/>
            <person name="Tedersoo L."/>
            <person name="Vaario L.M."/>
            <person name="Yamada A."/>
            <person name="Yan M."/>
            <person name="Wang P."/>
            <person name="Xu J."/>
            <person name="Bruns T."/>
            <person name="Baldrian P."/>
            <person name="Vilgalys R."/>
            <person name="Dunand C."/>
            <person name="Henrissat B."/>
            <person name="Grigoriev I.V."/>
            <person name="Hibbett D."/>
            <person name="Nagy L.G."/>
            <person name="Martin F.M."/>
        </authorList>
    </citation>
    <scope>NUCLEOTIDE SEQUENCE</scope>
    <source>
        <strain evidence="3">BED1</strain>
    </source>
</reference>
<dbReference type="EMBL" id="WHUW01000003">
    <property type="protein sequence ID" value="KAF8449264.1"/>
    <property type="molecule type" value="Genomic_DNA"/>
</dbReference>
<reference evidence="3" key="1">
    <citation type="submission" date="2019-10" db="EMBL/GenBank/DDBJ databases">
        <authorList>
            <consortium name="DOE Joint Genome Institute"/>
            <person name="Kuo A."/>
            <person name="Miyauchi S."/>
            <person name="Kiss E."/>
            <person name="Drula E."/>
            <person name="Kohler A."/>
            <person name="Sanchez-Garcia M."/>
            <person name="Andreopoulos B."/>
            <person name="Barry K.W."/>
            <person name="Bonito G."/>
            <person name="Buee M."/>
            <person name="Carver A."/>
            <person name="Chen C."/>
            <person name="Cichocki N."/>
            <person name="Clum A."/>
            <person name="Culley D."/>
            <person name="Crous P.W."/>
            <person name="Fauchery L."/>
            <person name="Girlanda M."/>
            <person name="Hayes R."/>
            <person name="Keri Z."/>
            <person name="LaButti K."/>
            <person name="Lipzen A."/>
            <person name="Lombard V."/>
            <person name="Magnuson J."/>
            <person name="Maillard F."/>
            <person name="Morin E."/>
            <person name="Murat C."/>
            <person name="Nolan M."/>
            <person name="Ohm R."/>
            <person name="Pangilinan J."/>
            <person name="Pereira M."/>
            <person name="Perotto S."/>
            <person name="Peter M."/>
            <person name="Riley R."/>
            <person name="Sitrit Y."/>
            <person name="Stielow B."/>
            <person name="Szollosi G."/>
            <person name="Zifcakova L."/>
            <person name="Stursova M."/>
            <person name="Spatafora J.W."/>
            <person name="Tedersoo L."/>
            <person name="Vaario L.-M."/>
            <person name="Yamada A."/>
            <person name="Yan M."/>
            <person name="Wang P."/>
            <person name="Xu J."/>
            <person name="Bruns T."/>
            <person name="Baldrian P."/>
            <person name="Vilgalys R."/>
            <person name="Henrissat B."/>
            <person name="Grigoriev I.V."/>
            <person name="Hibbett D."/>
            <person name="Nagy L.G."/>
            <person name="Martin F.M."/>
        </authorList>
    </citation>
    <scope>NUCLEOTIDE SEQUENCE</scope>
    <source>
        <strain evidence="3">BED1</strain>
    </source>
</reference>
<keyword evidence="4" id="KW-1185">Reference proteome</keyword>